<dbReference type="InterPro" id="IPR018979">
    <property type="entry name" value="FERM_N"/>
</dbReference>
<dbReference type="CDD" id="cd17101">
    <property type="entry name" value="FERM_F1_PTPN13_like"/>
    <property type="match status" value="1"/>
</dbReference>
<keyword evidence="5" id="KW-1185">Reference proteome</keyword>
<dbReference type="InterPro" id="IPR011993">
    <property type="entry name" value="PH-like_dom_sf"/>
</dbReference>
<dbReference type="SUPFAM" id="SSF50729">
    <property type="entry name" value="PH domain-like"/>
    <property type="match status" value="1"/>
</dbReference>
<dbReference type="Pfam" id="PF09380">
    <property type="entry name" value="FERM_C"/>
    <property type="match status" value="1"/>
</dbReference>
<dbReference type="Proteomes" id="UP000504629">
    <property type="component" value="Unplaced"/>
</dbReference>
<evidence type="ECO:0000313" key="7">
    <source>
        <dbReference type="RefSeq" id="XP_028034008.1"/>
    </source>
</evidence>
<dbReference type="RefSeq" id="XP_028034008.1">
    <property type="nucleotide sequence ID" value="XM_028178207.1"/>
</dbReference>
<dbReference type="GO" id="GO:0030182">
    <property type="term" value="P:neuron differentiation"/>
    <property type="evidence" value="ECO:0007669"/>
    <property type="project" value="UniProtKB-ARBA"/>
</dbReference>
<dbReference type="CTD" id="110023"/>
<dbReference type="InterPro" id="IPR000299">
    <property type="entry name" value="FERM_domain"/>
</dbReference>
<dbReference type="InterPro" id="IPR014352">
    <property type="entry name" value="FERM/acyl-CoA-bd_prot_sf"/>
</dbReference>
<evidence type="ECO:0000256" key="3">
    <source>
        <dbReference type="SAM" id="MobiDB-lite"/>
    </source>
</evidence>
<comment type="subcellular location">
    <subcellularLocation>
        <location evidence="1">Cell junction</location>
    </subcellularLocation>
</comment>
<dbReference type="InterPro" id="IPR047145">
    <property type="entry name" value="FRMD6-like"/>
</dbReference>
<dbReference type="PANTHER" id="PTHR13429">
    <property type="entry name" value="FERM DOMAIN (PROTEIN4.1-EZRIN-RADIXIN-MOESIN) FAMILY"/>
    <property type="match status" value="1"/>
</dbReference>
<dbReference type="PANTHER" id="PTHR13429:SF5">
    <property type="entry name" value="PROTEIN EXPANDED"/>
    <property type="match status" value="1"/>
</dbReference>
<dbReference type="Gene3D" id="1.20.80.10">
    <property type="match status" value="1"/>
</dbReference>
<evidence type="ECO:0000259" key="4">
    <source>
        <dbReference type="PROSITE" id="PS50057"/>
    </source>
</evidence>
<dbReference type="GO" id="GO:0009887">
    <property type="term" value="P:animal organ morphogenesis"/>
    <property type="evidence" value="ECO:0007669"/>
    <property type="project" value="UniProtKB-ARBA"/>
</dbReference>
<dbReference type="GO" id="GO:0070161">
    <property type="term" value="C:anchoring junction"/>
    <property type="evidence" value="ECO:0007669"/>
    <property type="project" value="UniProtKB-SubCell"/>
</dbReference>
<evidence type="ECO:0000313" key="6">
    <source>
        <dbReference type="RefSeq" id="XP_028034007.1"/>
    </source>
</evidence>
<dbReference type="RefSeq" id="XP_028034009.1">
    <property type="nucleotide sequence ID" value="XM_028178208.1"/>
</dbReference>
<dbReference type="CDD" id="cd13185">
    <property type="entry name" value="FERM_C_FRMD1_FRMD6"/>
    <property type="match status" value="1"/>
</dbReference>
<dbReference type="GO" id="GO:0035332">
    <property type="term" value="P:positive regulation of hippo signaling"/>
    <property type="evidence" value="ECO:0007669"/>
    <property type="project" value="TreeGrafter"/>
</dbReference>
<keyword evidence="2" id="KW-0965">Cell junction</keyword>
<dbReference type="Pfam" id="PF09379">
    <property type="entry name" value="FERM_N"/>
    <property type="match status" value="1"/>
</dbReference>
<dbReference type="InterPro" id="IPR019748">
    <property type="entry name" value="FERM_central"/>
</dbReference>
<dbReference type="InterPro" id="IPR029071">
    <property type="entry name" value="Ubiquitin-like_domsf"/>
</dbReference>
<protein>
    <submittedName>
        <fullName evidence="6 7">Protein expanded</fullName>
    </submittedName>
</protein>
<feature type="region of interest" description="Disordered" evidence="3">
    <location>
        <begin position="1083"/>
        <end position="1117"/>
    </location>
</feature>
<dbReference type="Pfam" id="PF00373">
    <property type="entry name" value="FERM_M"/>
    <property type="match status" value="1"/>
</dbReference>
<dbReference type="Gene3D" id="2.30.29.30">
    <property type="entry name" value="Pleckstrin-homology domain (PH domain)/Phosphotyrosine-binding domain (PTB)"/>
    <property type="match status" value="1"/>
</dbReference>
<accession>A0A6J2JX62</accession>
<dbReference type="KEGG" id="bman:114245901"/>
<feature type="domain" description="FERM" evidence="4">
    <location>
        <begin position="23"/>
        <end position="320"/>
    </location>
</feature>
<dbReference type="AlphaFoldDB" id="A0A6J2JX62"/>
<gene>
    <name evidence="6 7 8" type="primary">LOC114245901</name>
</gene>
<evidence type="ECO:0000313" key="8">
    <source>
        <dbReference type="RefSeq" id="XP_028034009.1"/>
    </source>
</evidence>
<proteinExistence type="predicted"/>
<dbReference type="SMART" id="SM00295">
    <property type="entry name" value="B41"/>
    <property type="match status" value="1"/>
</dbReference>
<feature type="compositionally biased region" description="Pro residues" evidence="3">
    <location>
        <begin position="1083"/>
        <end position="1096"/>
    </location>
</feature>
<dbReference type="InterPro" id="IPR018980">
    <property type="entry name" value="FERM_PH-like_C"/>
</dbReference>
<name>A0A6J2JX62_BOMMA</name>
<dbReference type="RefSeq" id="XP_028034007.1">
    <property type="nucleotide sequence ID" value="XM_028178206.1"/>
</dbReference>
<dbReference type="InterPro" id="IPR035963">
    <property type="entry name" value="FERM_2"/>
</dbReference>
<sequence>MRALCSVRGPLGGDTRALGAGARFLSLRMPGQAQPLHFVVEAKSRVKELKALVNGHVQLRGMTDTDFFGLAVLQNGEYLFVDLESKLSKYAPKSWRSSHTHGLDANGKPLLELHFIVQFHVESPLLLHDEVGRRLYFLQLRHNIRTRDALPAEMVLLLSGLALQAEYGDADAYDNHDYFKVEEYAPASLTGDWVAAAMRACHREHHGLSKTEAETRFIREVCLLPDTLNSHRYRLKQSKSEPEPGTVWLLVTAKGIKILPDNGTLSDFIWSAIGKLSFDRKKFEIRTDDGKITLYSSSEEKCKYLFALCKETHQFSMKIAPRFSEILRKEEEERKLCFGYSKSFNSRYNQNKSEQRISVISSTSSNTTSGIVSDRVQSEDELEIMIDSPPAPSTESLAIAHLLDSSNSYVISQSTQENISNSLSPFHFQKSRFKSKRTKEECDNTLKNETFNPEAVQHSINQMDETTSLPDQSVVESDSPTSSKLKCTGSQCSSSCSTVIMTRTGLSTLSRTSNASSLELGYSHTAQNSMISDNSTGGIDLEYSQDTASALYDGLGQPATIAASSETSGVYTMTSSELTTRLKIDAMSEDSRTDYDESHYDCYKQAKENDLAEFDSISSILKNKAKTLNHVTNRLQVPSSDCVDGSSKYANQDHDKENIILFRERTNSNVSASSFHGDGSDPTDNKHNLLTASELSDLIVGRGVYPKKQSVSDTLDSVSDYVRLPLPFSGDSYLPGHEDTAPCDDNYPNNQFFDRPPTPPTRIDSRKLLNLSLPNILDINLDTFNKPSFPQKPPPPYEFNHRTVPSQIKTPLKDPPAYPGCSLSTLSTSLTHLSDKEEVSARMVTSKPMITILKAEAGEVNTPCERTFASPMVLEHRFQKSKRHQASSRRAERSKLAQGISNLSPSREVPPPLGVDSNVFVAMMKLPPPPPPPRRSRLPPPPPVTRIPPPPPPHNPIFHQQLYSDVDYVYYPLQDPAISQQNYLDHKLTESRLTNMQKNSLQYRSTPYLSTSLSASSVYGSIQNLSDSYIQLPGTRASWYSLTSKTTLSNHSINVDRPHMPPCFVDFSRPKPDEKVLIKEPPPVKMRRMPPPPPPPYEHKKKLPPLKEPKQPHGSANVKSEFSANKLHANNCDLDIKTLREKSKNLDLPLIAALCNDRSLLKQTKAFGAPKLSKQTCTDYDSERAKSAPNTTDNVDIRNKQEINVKRVAGSQKKILLRNPTDKLPALPGSEVHTPRAMSNTYVVHPAVVKNKKIQPNS</sequence>
<dbReference type="SUPFAM" id="SSF47031">
    <property type="entry name" value="Second domain of FERM"/>
    <property type="match status" value="1"/>
</dbReference>
<dbReference type="GeneID" id="114245901"/>
<dbReference type="CDD" id="cd14473">
    <property type="entry name" value="FERM_B-lobe"/>
    <property type="match status" value="1"/>
</dbReference>
<dbReference type="SMART" id="SM01196">
    <property type="entry name" value="FERM_C"/>
    <property type="match status" value="1"/>
</dbReference>
<evidence type="ECO:0000256" key="1">
    <source>
        <dbReference type="ARBA" id="ARBA00004282"/>
    </source>
</evidence>
<dbReference type="SUPFAM" id="SSF54236">
    <property type="entry name" value="Ubiquitin-like"/>
    <property type="match status" value="1"/>
</dbReference>
<dbReference type="InterPro" id="IPR019749">
    <property type="entry name" value="Band_41_domain"/>
</dbReference>
<reference evidence="6 7" key="1">
    <citation type="submission" date="2025-04" db="UniProtKB">
        <authorList>
            <consortium name="RefSeq"/>
        </authorList>
    </citation>
    <scope>IDENTIFICATION</scope>
    <source>
        <tissue evidence="6 7">Silk gland</tissue>
    </source>
</reference>
<evidence type="ECO:0000256" key="2">
    <source>
        <dbReference type="ARBA" id="ARBA00022949"/>
    </source>
</evidence>
<dbReference type="OrthoDB" id="5957665at2759"/>
<dbReference type="GO" id="GO:0098592">
    <property type="term" value="C:cytoplasmic side of apical plasma membrane"/>
    <property type="evidence" value="ECO:0007669"/>
    <property type="project" value="TreeGrafter"/>
</dbReference>
<organism evidence="5 7">
    <name type="scientific">Bombyx mandarina</name>
    <name type="common">Wild silk moth</name>
    <name type="synonym">Wild silkworm</name>
    <dbReference type="NCBI Taxonomy" id="7092"/>
    <lineage>
        <taxon>Eukaryota</taxon>
        <taxon>Metazoa</taxon>
        <taxon>Ecdysozoa</taxon>
        <taxon>Arthropoda</taxon>
        <taxon>Hexapoda</taxon>
        <taxon>Insecta</taxon>
        <taxon>Pterygota</taxon>
        <taxon>Neoptera</taxon>
        <taxon>Endopterygota</taxon>
        <taxon>Lepidoptera</taxon>
        <taxon>Glossata</taxon>
        <taxon>Ditrysia</taxon>
        <taxon>Bombycoidea</taxon>
        <taxon>Bombycidae</taxon>
        <taxon>Bombycinae</taxon>
        <taxon>Bombyx</taxon>
    </lineage>
</organism>
<feature type="region of interest" description="Disordered" evidence="3">
    <location>
        <begin position="878"/>
        <end position="914"/>
    </location>
</feature>
<dbReference type="InterPro" id="IPR041781">
    <property type="entry name" value="FRMD6-FERM_C"/>
</dbReference>
<feature type="region of interest" description="Disordered" evidence="3">
    <location>
        <begin position="926"/>
        <end position="952"/>
    </location>
</feature>
<evidence type="ECO:0000313" key="5">
    <source>
        <dbReference type="Proteomes" id="UP000504629"/>
    </source>
</evidence>
<dbReference type="PROSITE" id="PS50057">
    <property type="entry name" value="FERM_3"/>
    <property type="match status" value="1"/>
</dbReference>